<keyword evidence="4" id="KW-0158">Chromosome</keyword>
<keyword evidence="5" id="KW-0547">Nucleotide-binding</keyword>
<evidence type="ECO:0000256" key="1">
    <source>
        <dbReference type="ARBA" id="ARBA00004123"/>
    </source>
</evidence>
<reference evidence="15" key="1">
    <citation type="journal article" date="2023" name="PhytoFront">
        <title>Draft Genome Resources of Seven Strains of Tilletia horrida, Causal Agent of Kernel Smut of Rice.</title>
        <authorList>
            <person name="Khanal S."/>
            <person name="Antony Babu S."/>
            <person name="Zhou X.G."/>
        </authorList>
    </citation>
    <scope>NUCLEOTIDE SEQUENCE</scope>
    <source>
        <strain evidence="15">TX6</strain>
    </source>
</reference>
<dbReference type="InterPro" id="IPR036277">
    <property type="entry name" value="SMC_hinge_sf"/>
</dbReference>
<organism evidence="15 16">
    <name type="scientific">Tilletia horrida</name>
    <dbReference type="NCBI Taxonomy" id="155126"/>
    <lineage>
        <taxon>Eukaryota</taxon>
        <taxon>Fungi</taxon>
        <taxon>Dikarya</taxon>
        <taxon>Basidiomycota</taxon>
        <taxon>Ustilaginomycotina</taxon>
        <taxon>Exobasidiomycetes</taxon>
        <taxon>Tilletiales</taxon>
        <taxon>Tilletiaceae</taxon>
        <taxon>Tilletia</taxon>
    </lineage>
</organism>
<keyword evidence="8 12" id="KW-0175">Coiled coil</keyword>
<dbReference type="GO" id="GO:0035861">
    <property type="term" value="C:site of double-strand break"/>
    <property type="evidence" value="ECO:0007669"/>
    <property type="project" value="TreeGrafter"/>
</dbReference>
<dbReference type="AlphaFoldDB" id="A0AAN6GKS4"/>
<comment type="similarity">
    <text evidence="3">Belongs to the SMC family. SMC6 subfamily.</text>
</comment>
<comment type="subcellular location">
    <subcellularLocation>
        <location evidence="2">Chromosome</location>
    </subcellularLocation>
    <subcellularLocation>
        <location evidence="1">Nucleus</location>
    </subcellularLocation>
</comment>
<evidence type="ECO:0000256" key="8">
    <source>
        <dbReference type="ARBA" id="ARBA00023054"/>
    </source>
</evidence>
<keyword evidence="15" id="KW-0378">Hydrolase</keyword>
<gene>
    <name evidence="15" type="primary">smc6</name>
    <name evidence="15" type="ORF">OC846_005693</name>
</gene>
<keyword evidence="10" id="KW-0234">DNA repair</keyword>
<dbReference type="GO" id="GO:0000724">
    <property type="term" value="P:double-strand break repair via homologous recombination"/>
    <property type="evidence" value="ECO:0007669"/>
    <property type="project" value="TreeGrafter"/>
</dbReference>
<dbReference type="Pfam" id="PF02463">
    <property type="entry name" value="SMC_N"/>
    <property type="match status" value="1"/>
</dbReference>
<sequence length="1132" mass="129214">MSRKRSAPSQGSVLDEIDHPLSSPSKRPRVEDDEADSEDSTEEPNGEQVNGHDEIPEDDVDAFEQDEEEVDELNEQSEAEHEAMAEEYRTQKDGRDGPAESGVIDRVDLKNFMCHKHLTMKLGQQLNFVIGHNGSGKSAILTGITIALGGKAASTNRGSSLKSFIREGADAAEVILTMRNEGVEAFKPTVYGPKLIIERRITATSTSWKVKSSAGKLISSKREEVDAYCDHTNIQVDNPMNVLSQDAARQFLSTSHAKDKYSFFLKGTQLNQLAAEYTAIGAAVSQMKLAVGKHEDTLPDLERQVRDTMNRYKVLDKARSRKEELVKLQEQMVWSQVYAKEREVKAQRGKMEKAQEKLHAVRKDIEKLEAELESLDAEIKAVEDRAKESREREAPLRDDRVRLQQEYKAQQTRLTTYKEEKKRLNEQFSQYQDDIDRLQKQIDDEAARLAQDNRAQFQRLQAEREECLEERTAAQNKETDLTAQFQELEQQSRPLRARCDELKREIERTRNHITEKQTQISGLTSSRQNQLLAYGPNMIQLIRNIEQFRGWVSKPLGPMGRYVRLKDHTWSKVIESVLSNLLSSFLVTNWQDQKNLHRMLQEARLGHCGIIVGNREEFDFSEGEPDPSIVTMRRVLEFTEPSVLRTFVDSAKIERTALVRERVHGDQLVRQTPRNVAVVFSADLFKVSGGIRGSSTQTVTEFTGVPKLSRNVDESIRRLQEELRAIEQHKAGLDEQFAEASRRLSENEKLKANTKNSIPGFGRKVRQCTQRLQQIEDDLREDEPANVAALQENKREAEEGKAKVFEEAKVLVEKIKEAEDALKPISEKIDKNKQLINAFIESRDTFTEKLEEKTPVRMKVYNLLQHRRDQLEGKESVFENEQEELAKADAELTDWTEQAEEFCPKVEAPEDPQEYQKRISVIETAADAARKSGVENIDDVLQELKTKKQALSDAQKSVQDIRDVCKLFDQSLGVRRLRWQAFRRSIALRARFLFTQHLERRGYTGSLTFDHDGEKLRLRVQTEDASKSRNKDPKSLSGGEKSFATICLLLALWEAIGCPIRCLDEFDVFMDAVNRKISMKMIADTAHNNPATQFVLITPLNMQNVNLGPQVRILRMSDPERGQGLLQTGNRG</sequence>
<dbReference type="Gene3D" id="1.10.287.1490">
    <property type="match status" value="1"/>
</dbReference>
<dbReference type="GO" id="GO:0003684">
    <property type="term" value="F:damaged DNA binding"/>
    <property type="evidence" value="ECO:0007669"/>
    <property type="project" value="TreeGrafter"/>
</dbReference>
<dbReference type="PANTHER" id="PTHR19306">
    <property type="entry name" value="STRUCTURAL MAINTENANCE OF CHROMOSOMES 5,6 SMC5, SMC6"/>
    <property type="match status" value="1"/>
</dbReference>
<dbReference type="InterPro" id="IPR003395">
    <property type="entry name" value="RecF/RecN/SMC_N"/>
</dbReference>
<evidence type="ECO:0000256" key="7">
    <source>
        <dbReference type="ARBA" id="ARBA00022840"/>
    </source>
</evidence>
<evidence type="ECO:0000256" key="3">
    <source>
        <dbReference type="ARBA" id="ARBA00006793"/>
    </source>
</evidence>
<evidence type="ECO:0000256" key="4">
    <source>
        <dbReference type="ARBA" id="ARBA00022454"/>
    </source>
</evidence>
<feature type="coiled-coil region" evidence="12">
    <location>
        <begin position="787"/>
        <end position="821"/>
    </location>
</feature>
<evidence type="ECO:0000259" key="14">
    <source>
        <dbReference type="Pfam" id="PF02463"/>
    </source>
</evidence>
<dbReference type="GO" id="GO:0005524">
    <property type="term" value="F:ATP binding"/>
    <property type="evidence" value="ECO:0007669"/>
    <property type="project" value="UniProtKB-KW"/>
</dbReference>
<dbReference type="EMBL" id="JAPDMZ010000234">
    <property type="protein sequence ID" value="KAK0545371.1"/>
    <property type="molecule type" value="Genomic_DNA"/>
</dbReference>
<feature type="compositionally biased region" description="Acidic residues" evidence="13">
    <location>
        <begin position="55"/>
        <end position="77"/>
    </location>
</feature>
<keyword evidence="7" id="KW-0067">ATP-binding</keyword>
<dbReference type="InterPro" id="IPR027417">
    <property type="entry name" value="P-loop_NTPase"/>
</dbReference>
<dbReference type="Proteomes" id="UP001176517">
    <property type="component" value="Unassembled WGS sequence"/>
</dbReference>
<dbReference type="GO" id="GO:0005634">
    <property type="term" value="C:nucleus"/>
    <property type="evidence" value="ECO:0007669"/>
    <property type="project" value="UniProtKB-SubCell"/>
</dbReference>
<feature type="region of interest" description="Disordered" evidence="13">
    <location>
        <begin position="1"/>
        <end position="102"/>
    </location>
</feature>
<evidence type="ECO:0000256" key="9">
    <source>
        <dbReference type="ARBA" id="ARBA00023172"/>
    </source>
</evidence>
<proteinExistence type="inferred from homology"/>
<feature type="domain" description="RecF/RecN/SMC N-terminal" evidence="14">
    <location>
        <begin position="104"/>
        <end position="1098"/>
    </location>
</feature>
<dbReference type="Gene3D" id="3.40.50.300">
    <property type="entry name" value="P-loop containing nucleotide triphosphate hydrolases"/>
    <property type="match status" value="2"/>
</dbReference>
<dbReference type="GO" id="GO:0016787">
    <property type="term" value="F:hydrolase activity"/>
    <property type="evidence" value="ECO:0007669"/>
    <property type="project" value="UniProtKB-KW"/>
</dbReference>
<keyword evidence="16" id="KW-1185">Reference proteome</keyword>
<feature type="coiled-coil region" evidence="12">
    <location>
        <begin position="709"/>
        <end position="743"/>
    </location>
</feature>
<keyword evidence="11" id="KW-0539">Nucleus</keyword>
<keyword evidence="6" id="KW-0227">DNA damage</keyword>
<comment type="caution">
    <text evidence="15">The sequence shown here is derived from an EMBL/GenBank/DDBJ whole genome shotgun (WGS) entry which is preliminary data.</text>
</comment>
<evidence type="ECO:0000313" key="16">
    <source>
        <dbReference type="Proteomes" id="UP001176517"/>
    </source>
</evidence>
<accession>A0AAN6GKS4</accession>
<evidence type="ECO:0000313" key="15">
    <source>
        <dbReference type="EMBL" id="KAK0545371.1"/>
    </source>
</evidence>
<evidence type="ECO:0000256" key="12">
    <source>
        <dbReference type="SAM" id="Coils"/>
    </source>
</evidence>
<protein>
    <submittedName>
        <fullName evidence="15">Structural maintenance of chromosomes protein 6</fullName>
        <ecNumber evidence="15">3.6.4.13</ecNumber>
    </submittedName>
</protein>
<feature type="compositionally biased region" description="Basic and acidic residues" evidence="13">
    <location>
        <begin position="78"/>
        <end position="102"/>
    </location>
</feature>
<feature type="compositionally biased region" description="Acidic residues" evidence="13">
    <location>
        <begin position="31"/>
        <end position="45"/>
    </location>
</feature>
<evidence type="ECO:0000256" key="5">
    <source>
        <dbReference type="ARBA" id="ARBA00022741"/>
    </source>
</evidence>
<dbReference type="GO" id="GO:0030915">
    <property type="term" value="C:Smc5-Smc6 complex"/>
    <property type="evidence" value="ECO:0007669"/>
    <property type="project" value="TreeGrafter"/>
</dbReference>
<name>A0AAN6GKS4_9BASI</name>
<feature type="coiled-coil region" evidence="12">
    <location>
        <begin position="871"/>
        <end position="898"/>
    </location>
</feature>
<dbReference type="PANTHER" id="PTHR19306:SF6">
    <property type="entry name" value="STRUCTURAL MAINTENANCE OF CHROMOSOMES PROTEIN 6"/>
    <property type="match status" value="1"/>
</dbReference>
<evidence type="ECO:0000256" key="6">
    <source>
        <dbReference type="ARBA" id="ARBA00022763"/>
    </source>
</evidence>
<evidence type="ECO:0000256" key="11">
    <source>
        <dbReference type="ARBA" id="ARBA00023242"/>
    </source>
</evidence>
<evidence type="ECO:0000256" key="10">
    <source>
        <dbReference type="ARBA" id="ARBA00023204"/>
    </source>
</evidence>
<dbReference type="SUPFAM" id="SSF52540">
    <property type="entry name" value="P-loop containing nucleoside triphosphate hydrolases"/>
    <property type="match status" value="1"/>
</dbReference>
<feature type="coiled-coil region" evidence="12">
    <location>
        <begin position="337"/>
        <end position="519"/>
    </location>
</feature>
<dbReference type="GO" id="GO:0051276">
    <property type="term" value="P:chromosome organization"/>
    <property type="evidence" value="ECO:0007669"/>
    <property type="project" value="InterPro"/>
</dbReference>
<evidence type="ECO:0000256" key="13">
    <source>
        <dbReference type="SAM" id="MobiDB-lite"/>
    </source>
</evidence>
<dbReference type="GO" id="GO:0003724">
    <property type="term" value="F:RNA helicase activity"/>
    <property type="evidence" value="ECO:0007669"/>
    <property type="project" value="UniProtKB-EC"/>
</dbReference>
<keyword evidence="9" id="KW-0233">DNA recombination</keyword>
<dbReference type="SUPFAM" id="SSF75553">
    <property type="entry name" value="Smc hinge domain"/>
    <property type="match status" value="1"/>
</dbReference>
<evidence type="ECO:0000256" key="2">
    <source>
        <dbReference type="ARBA" id="ARBA00004286"/>
    </source>
</evidence>
<dbReference type="GO" id="GO:0003697">
    <property type="term" value="F:single-stranded DNA binding"/>
    <property type="evidence" value="ECO:0007669"/>
    <property type="project" value="TreeGrafter"/>
</dbReference>
<dbReference type="EC" id="3.6.4.13" evidence="15"/>